<dbReference type="GO" id="GO:0004239">
    <property type="term" value="F:initiator methionyl aminopeptidase activity"/>
    <property type="evidence" value="ECO:0007669"/>
    <property type="project" value="UniProtKB-EC"/>
</dbReference>
<gene>
    <name evidence="5" type="primary">map</name>
</gene>
<dbReference type="EC" id="3.4.11.18" evidence="5"/>
<dbReference type="GO" id="GO:0005737">
    <property type="term" value="C:cytoplasm"/>
    <property type="evidence" value="ECO:0007669"/>
    <property type="project" value="TreeGrafter"/>
</dbReference>
<dbReference type="PANTHER" id="PTHR45777">
    <property type="entry name" value="METHIONINE AMINOPEPTIDASE 2"/>
    <property type="match status" value="1"/>
</dbReference>
<keyword evidence="3 5" id="KW-0378">Hydrolase</keyword>
<protein>
    <submittedName>
        <fullName evidence="5">Methionine aminopeptidase (Map)</fullName>
        <ecNumber evidence="5">3.4.11.18</ecNumber>
    </submittedName>
</protein>
<dbReference type="SUPFAM" id="SSF55920">
    <property type="entry name" value="Creatinase/aminopeptidase"/>
    <property type="match status" value="1"/>
</dbReference>
<dbReference type="Pfam" id="PF00557">
    <property type="entry name" value="Peptidase_M24"/>
    <property type="match status" value="1"/>
</dbReference>
<accession>A0A075GTD3</accession>
<name>A0A075GTD3_9EURY</name>
<dbReference type="InterPro" id="IPR036005">
    <property type="entry name" value="Creatinase/aminopeptidase-like"/>
</dbReference>
<reference evidence="5" key="1">
    <citation type="journal article" date="2014" name="Genome Biol. Evol.">
        <title>Pangenome evidence for extensive interdomain horizontal transfer affecting lineage core and shell genes in uncultured planktonic thaumarchaeota and euryarchaeota.</title>
        <authorList>
            <person name="Deschamps P."/>
            <person name="Zivanovic Y."/>
            <person name="Moreira D."/>
            <person name="Rodriguez-Valera F."/>
            <person name="Lopez-Garcia P."/>
        </authorList>
    </citation>
    <scope>NUCLEOTIDE SEQUENCE</scope>
</reference>
<keyword evidence="2" id="KW-0645">Protease</keyword>
<dbReference type="GO" id="GO:0008235">
    <property type="term" value="F:metalloexopeptidase activity"/>
    <property type="evidence" value="ECO:0007669"/>
    <property type="project" value="TreeGrafter"/>
</dbReference>
<sequence length="338" mass="37201">MVEESELKYWKDSGRVARRSLDAIKDEIQVGVTWHDVIEMAERYIHRHGGKPAFPCTIAVNDMAAHFTTDHLVSPPAGLEDDMVFKKGDLVKLDIGVHVEGAIGDNAVTVEVGNSSKHTDQIRASKEARDASIEMMHPGTPWHKVGAAAEQAQRDAGFVPISNLCGHQLEVFDLHAGTSVPSFACGADNPGFKGVVPEGGVFAVEPFNTTGEQGLIENVAPRDSSNIWRVTGDITVKKALAKGKLKPLGATMARYLEERYHHLPFAERWAYPLMEKPFPRETEESRQSKWNALVKKLINIRFLETYHLLRCADGGLVGQNEHTVWIGPGGAEILTIPD</sequence>
<dbReference type="InterPro" id="IPR050247">
    <property type="entry name" value="Met_Aminopeptidase_Type2"/>
</dbReference>
<dbReference type="AlphaFoldDB" id="A0A075GTD3"/>
<dbReference type="Gene3D" id="3.90.230.10">
    <property type="entry name" value="Creatinase/methionine aminopeptidase superfamily"/>
    <property type="match status" value="1"/>
</dbReference>
<dbReference type="Gene3D" id="1.10.10.10">
    <property type="entry name" value="Winged helix-like DNA-binding domain superfamily/Winged helix DNA-binding domain"/>
    <property type="match status" value="1"/>
</dbReference>
<feature type="domain" description="Peptidase M24" evidence="4">
    <location>
        <begin position="11"/>
        <end position="207"/>
    </location>
</feature>
<evidence type="ECO:0000256" key="2">
    <source>
        <dbReference type="ARBA" id="ARBA00022670"/>
    </source>
</evidence>
<evidence type="ECO:0000256" key="1">
    <source>
        <dbReference type="ARBA" id="ARBA00022438"/>
    </source>
</evidence>
<dbReference type="GO" id="GO:0006508">
    <property type="term" value="P:proteolysis"/>
    <property type="evidence" value="ECO:0007669"/>
    <property type="project" value="UniProtKB-KW"/>
</dbReference>
<dbReference type="InterPro" id="IPR000994">
    <property type="entry name" value="Pept_M24"/>
</dbReference>
<evidence type="ECO:0000256" key="3">
    <source>
        <dbReference type="ARBA" id="ARBA00022801"/>
    </source>
</evidence>
<proteinExistence type="predicted"/>
<dbReference type="InterPro" id="IPR036388">
    <property type="entry name" value="WH-like_DNA-bd_sf"/>
</dbReference>
<dbReference type="PANTHER" id="PTHR45777:SF2">
    <property type="entry name" value="METHIONINE AMINOPEPTIDASE 2"/>
    <property type="match status" value="1"/>
</dbReference>
<evidence type="ECO:0000313" key="5">
    <source>
        <dbReference type="EMBL" id="AIF05013.1"/>
    </source>
</evidence>
<organism evidence="5">
    <name type="scientific">uncultured marine group II/III euryarchaeote KM3_178_D06</name>
    <dbReference type="NCBI Taxonomy" id="1457940"/>
    <lineage>
        <taxon>Archaea</taxon>
        <taxon>Methanobacteriati</taxon>
        <taxon>Methanobacteriota</taxon>
        <taxon>environmental samples</taxon>
    </lineage>
</organism>
<dbReference type="EMBL" id="KF900725">
    <property type="protein sequence ID" value="AIF05013.1"/>
    <property type="molecule type" value="Genomic_DNA"/>
</dbReference>
<evidence type="ECO:0000259" key="4">
    <source>
        <dbReference type="Pfam" id="PF00557"/>
    </source>
</evidence>
<keyword evidence="1 5" id="KW-0031">Aminopeptidase</keyword>